<name>A0A8D9BR82_9HEMI</name>
<keyword evidence="1" id="KW-0812">Transmembrane</keyword>
<evidence type="ECO:0000313" key="2">
    <source>
        <dbReference type="EMBL" id="CAG6790115.1"/>
    </source>
</evidence>
<dbReference type="AlphaFoldDB" id="A0A8D9BR82"/>
<keyword evidence="1" id="KW-0472">Membrane</keyword>
<sequence length="113" mass="12979">MKHTHTHTSDVTVIFQFGSEGVAGKHHKTLNFLPDRVRRHIKLFVFYDGLTSSYSFCDSRPFRYLSHLALYVTIPSFPPYLLLFSSLSFIYLSSSSLFPFLLSPSLFILSLIL</sequence>
<evidence type="ECO:0000256" key="1">
    <source>
        <dbReference type="SAM" id="Phobius"/>
    </source>
</evidence>
<dbReference type="EMBL" id="HBUF01668292">
    <property type="protein sequence ID" value="CAG6790116.1"/>
    <property type="molecule type" value="Transcribed_RNA"/>
</dbReference>
<reference evidence="2" key="1">
    <citation type="submission" date="2021-05" db="EMBL/GenBank/DDBJ databases">
        <authorList>
            <person name="Alioto T."/>
            <person name="Alioto T."/>
            <person name="Gomez Garrido J."/>
        </authorList>
    </citation>
    <scope>NUCLEOTIDE SEQUENCE</scope>
</reference>
<feature type="transmembrane region" description="Helical" evidence="1">
    <location>
        <begin position="64"/>
        <end position="83"/>
    </location>
</feature>
<dbReference type="EMBL" id="HBUF01668291">
    <property type="protein sequence ID" value="CAG6790115.1"/>
    <property type="molecule type" value="Transcribed_RNA"/>
</dbReference>
<keyword evidence="1" id="KW-1133">Transmembrane helix</keyword>
<protein>
    <submittedName>
        <fullName evidence="2">Uncharacterized protein</fullName>
    </submittedName>
</protein>
<organism evidence="2">
    <name type="scientific">Cacopsylla melanoneura</name>
    <dbReference type="NCBI Taxonomy" id="428564"/>
    <lineage>
        <taxon>Eukaryota</taxon>
        <taxon>Metazoa</taxon>
        <taxon>Ecdysozoa</taxon>
        <taxon>Arthropoda</taxon>
        <taxon>Hexapoda</taxon>
        <taxon>Insecta</taxon>
        <taxon>Pterygota</taxon>
        <taxon>Neoptera</taxon>
        <taxon>Paraneoptera</taxon>
        <taxon>Hemiptera</taxon>
        <taxon>Sternorrhyncha</taxon>
        <taxon>Psylloidea</taxon>
        <taxon>Psyllidae</taxon>
        <taxon>Psyllinae</taxon>
        <taxon>Cacopsylla</taxon>
    </lineage>
</organism>
<accession>A0A8D9BR82</accession>
<feature type="transmembrane region" description="Helical" evidence="1">
    <location>
        <begin position="89"/>
        <end position="112"/>
    </location>
</feature>
<proteinExistence type="predicted"/>